<evidence type="ECO:0000256" key="3">
    <source>
        <dbReference type="PROSITE-ProRule" id="PRU00023"/>
    </source>
</evidence>
<name>A0A9X6ST44_BACCE</name>
<evidence type="ECO:0008006" key="6">
    <source>
        <dbReference type="Google" id="ProtNLM"/>
    </source>
</evidence>
<dbReference type="PROSITE" id="PS50297">
    <property type="entry name" value="ANK_REP_REGION"/>
    <property type="match status" value="1"/>
</dbReference>
<evidence type="ECO:0000256" key="1">
    <source>
        <dbReference type="ARBA" id="ARBA00022737"/>
    </source>
</evidence>
<keyword evidence="1" id="KW-0677">Repeat</keyword>
<proteinExistence type="predicted"/>
<dbReference type="EMBL" id="NVMX01000132">
    <property type="protein sequence ID" value="PDZ94690.1"/>
    <property type="molecule type" value="Genomic_DNA"/>
</dbReference>
<evidence type="ECO:0000313" key="4">
    <source>
        <dbReference type="EMBL" id="PDZ94690.1"/>
    </source>
</evidence>
<dbReference type="AlphaFoldDB" id="A0A9X6ST44"/>
<accession>A0A9X6ST44</accession>
<protein>
    <recommendedName>
        <fullName evidence="6">Ankyrin repeat domain-containing protein</fullName>
    </recommendedName>
</protein>
<dbReference type="InterPro" id="IPR036770">
    <property type="entry name" value="Ankyrin_rpt-contain_sf"/>
</dbReference>
<sequence>MKEDLFFLLAHQQESVAIQLIENGHYFLKDIDEEGTPAIVAATICNCFEVLKYLIEKKKENINETGNNGDNALNYAAFNGNLNMCKYLIEKGINIHHTNNKKQNALHNCFKRRIKIDVIDLLINNDINFYAEDSLGFSPIIHAVQTNNIEAVKRMTQSKTFNINKKVFNHTQSIVDYACSSEMINLFEQFYSKMDNFSLESLYHIRFKFILAKQ</sequence>
<evidence type="ECO:0000313" key="5">
    <source>
        <dbReference type="Proteomes" id="UP000219922"/>
    </source>
</evidence>
<dbReference type="PROSITE" id="PS50088">
    <property type="entry name" value="ANK_REPEAT"/>
    <property type="match status" value="1"/>
</dbReference>
<reference evidence="4 5" key="1">
    <citation type="submission" date="2017-09" db="EMBL/GenBank/DDBJ databases">
        <title>Large-scale bioinformatics analysis of Bacillus genomes uncovers conserved roles of natural products in bacterial physiology.</title>
        <authorList>
            <consortium name="Agbiome Team Llc"/>
            <person name="Bleich R.M."/>
            <person name="Grubbs K.J."/>
            <person name="Santa Maria K.C."/>
            <person name="Allen S.E."/>
            <person name="Farag S."/>
            <person name="Shank E.A."/>
            <person name="Bowers A."/>
        </authorList>
    </citation>
    <scope>NUCLEOTIDE SEQUENCE [LARGE SCALE GENOMIC DNA]</scope>
    <source>
        <strain evidence="4 5">AFS092789</strain>
    </source>
</reference>
<dbReference type="PANTHER" id="PTHR24188:SF29">
    <property type="entry name" value="GH09064P"/>
    <property type="match status" value="1"/>
</dbReference>
<gene>
    <name evidence="4" type="ORF">CON36_32405</name>
</gene>
<dbReference type="Pfam" id="PF12796">
    <property type="entry name" value="Ank_2"/>
    <property type="match status" value="1"/>
</dbReference>
<dbReference type="Gene3D" id="1.25.40.20">
    <property type="entry name" value="Ankyrin repeat-containing domain"/>
    <property type="match status" value="1"/>
</dbReference>
<keyword evidence="2 3" id="KW-0040">ANK repeat</keyword>
<comment type="caution">
    <text evidence="4">The sequence shown here is derived from an EMBL/GenBank/DDBJ whole genome shotgun (WGS) entry which is preliminary data.</text>
</comment>
<dbReference type="PANTHER" id="PTHR24188">
    <property type="entry name" value="ANKYRIN REPEAT PROTEIN"/>
    <property type="match status" value="1"/>
</dbReference>
<dbReference type="SMART" id="SM00248">
    <property type="entry name" value="ANK"/>
    <property type="match status" value="5"/>
</dbReference>
<feature type="repeat" description="ANK" evidence="3">
    <location>
        <begin position="68"/>
        <end position="100"/>
    </location>
</feature>
<dbReference type="RefSeq" id="WP_098006794.1">
    <property type="nucleotide sequence ID" value="NZ_NUJB01000045.1"/>
</dbReference>
<dbReference type="SUPFAM" id="SSF48403">
    <property type="entry name" value="Ankyrin repeat"/>
    <property type="match status" value="1"/>
</dbReference>
<organism evidence="4 5">
    <name type="scientific">Bacillus cereus</name>
    <dbReference type="NCBI Taxonomy" id="1396"/>
    <lineage>
        <taxon>Bacteria</taxon>
        <taxon>Bacillati</taxon>
        <taxon>Bacillota</taxon>
        <taxon>Bacilli</taxon>
        <taxon>Bacillales</taxon>
        <taxon>Bacillaceae</taxon>
        <taxon>Bacillus</taxon>
        <taxon>Bacillus cereus group</taxon>
    </lineage>
</organism>
<dbReference type="InterPro" id="IPR002110">
    <property type="entry name" value="Ankyrin_rpt"/>
</dbReference>
<evidence type="ECO:0000256" key="2">
    <source>
        <dbReference type="ARBA" id="ARBA00023043"/>
    </source>
</evidence>
<dbReference type="Proteomes" id="UP000219922">
    <property type="component" value="Unassembled WGS sequence"/>
</dbReference>